<evidence type="ECO:0000313" key="9">
    <source>
        <dbReference type="EMBL" id="MBB4034998.1"/>
    </source>
</evidence>
<evidence type="ECO:0000256" key="1">
    <source>
        <dbReference type="ARBA" id="ARBA00004442"/>
    </source>
</evidence>
<dbReference type="Proteomes" id="UP000555103">
    <property type="component" value="Unassembled WGS sequence"/>
</dbReference>
<evidence type="ECO:0000256" key="4">
    <source>
        <dbReference type="ARBA" id="ARBA00023136"/>
    </source>
</evidence>
<dbReference type="RefSeq" id="WP_183305922.1">
    <property type="nucleotide sequence ID" value="NZ_JACIEP010000002.1"/>
</dbReference>
<dbReference type="InterPro" id="IPR012944">
    <property type="entry name" value="SusD_RagB_dom"/>
</dbReference>
<evidence type="ECO:0000256" key="6">
    <source>
        <dbReference type="SAM" id="SignalP"/>
    </source>
</evidence>
<organism evidence="9 10">
    <name type="scientific">Dysgonomonas hofstadii</name>
    <dbReference type="NCBI Taxonomy" id="637886"/>
    <lineage>
        <taxon>Bacteria</taxon>
        <taxon>Pseudomonadati</taxon>
        <taxon>Bacteroidota</taxon>
        <taxon>Bacteroidia</taxon>
        <taxon>Bacteroidales</taxon>
        <taxon>Dysgonomonadaceae</taxon>
        <taxon>Dysgonomonas</taxon>
    </lineage>
</organism>
<evidence type="ECO:0000313" key="10">
    <source>
        <dbReference type="Proteomes" id="UP000555103"/>
    </source>
</evidence>
<dbReference type="Pfam" id="PF07980">
    <property type="entry name" value="SusD_RagB"/>
    <property type="match status" value="1"/>
</dbReference>
<name>A0A840CLS7_9BACT</name>
<feature type="domain" description="SusD-like N-terminal" evidence="8">
    <location>
        <begin position="104"/>
        <end position="232"/>
    </location>
</feature>
<dbReference type="SUPFAM" id="SSF48452">
    <property type="entry name" value="TPR-like"/>
    <property type="match status" value="1"/>
</dbReference>
<dbReference type="Pfam" id="PF14322">
    <property type="entry name" value="SusD-like_3"/>
    <property type="match status" value="1"/>
</dbReference>
<evidence type="ECO:0000256" key="5">
    <source>
        <dbReference type="ARBA" id="ARBA00023237"/>
    </source>
</evidence>
<evidence type="ECO:0000256" key="3">
    <source>
        <dbReference type="ARBA" id="ARBA00022729"/>
    </source>
</evidence>
<evidence type="ECO:0000259" key="7">
    <source>
        <dbReference type="Pfam" id="PF07980"/>
    </source>
</evidence>
<dbReference type="InterPro" id="IPR011990">
    <property type="entry name" value="TPR-like_helical_dom_sf"/>
</dbReference>
<comment type="subcellular location">
    <subcellularLocation>
        <location evidence="1">Cell outer membrane</location>
    </subcellularLocation>
</comment>
<dbReference type="AlphaFoldDB" id="A0A840CLS7"/>
<keyword evidence="10" id="KW-1185">Reference proteome</keyword>
<dbReference type="InterPro" id="IPR033985">
    <property type="entry name" value="SusD-like_N"/>
</dbReference>
<comment type="similarity">
    <text evidence="2">Belongs to the SusD family.</text>
</comment>
<dbReference type="EMBL" id="JACIEP010000002">
    <property type="protein sequence ID" value="MBB4034998.1"/>
    <property type="molecule type" value="Genomic_DNA"/>
</dbReference>
<keyword evidence="5" id="KW-0998">Cell outer membrane</keyword>
<protein>
    <recommendedName>
        <fullName evidence="11">RagB/SusD family nutrient uptake outer membrane protein</fullName>
    </recommendedName>
</protein>
<keyword evidence="3 6" id="KW-0732">Signal</keyword>
<evidence type="ECO:0000256" key="2">
    <source>
        <dbReference type="ARBA" id="ARBA00006275"/>
    </source>
</evidence>
<evidence type="ECO:0008006" key="11">
    <source>
        <dbReference type="Google" id="ProtNLM"/>
    </source>
</evidence>
<feature type="domain" description="RagB/SusD" evidence="7">
    <location>
        <begin position="298"/>
        <end position="606"/>
    </location>
</feature>
<evidence type="ECO:0000259" key="8">
    <source>
        <dbReference type="Pfam" id="PF14322"/>
    </source>
</evidence>
<dbReference type="PROSITE" id="PS51257">
    <property type="entry name" value="PROKAR_LIPOPROTEIN"/>
    <property type="match status" value="1"/>
</dbReference>
<gene>
    <name evidence="9" type="ORF">GGR21_000885</name>
</gene>
<sequence length="608" mass="69163">MKKFIYTTMLAMSLSGSLLLTSCNDILDTTADSSMDDTQIFAKYELAYGAITGIYHSFGETNSYRGRILPWYGFNTDIEWYNNSDKLGDGKADIAVYYCRPDNNQLNIDNDPWSKMYEAVERCNMAISGLREFADFSDSRMSQLLGEALTLRAVIYIDLVNCWGNVPARFAPVTAETLYMPVSDKDVIFKQLIADLQEAQNLVAWPNETSATSTVEHVNKAFVKGLLARVCLQASGYSLRDDGKTALSSDPELAKSVLYPIALQACKDVIDSKTCGLEDSFENIFINNCKDVISAGGESLWEMPFANSPSARGRQVYTFGTKHNDTDKYGLNQGGQAGPTPNFYYDYNVKDKRRDVTCIPYEWTKEKQILRKLNNWSFGKYRYEWMDRQITSGTDDGINKQYMRYADIILMRAELENELNGPSAAAPYLREIRERAFDSADWATEVTSYVTTASASKDAMQKAIIDERAFEFCGEMLRKADLIRWNLLKTKLDESKEKMYRLRDRTGEYADLNTKVYYNMVDFEWTRNGTTNTESKAAVSIYGLSHGETLDKSGDYEFSESWFGDTKLEDSKIEAIYARDPDLYMYWPIFNVVINASNGALQNPSWYN</sequence>
<proteinExistence type="inferred from homology"/>
<dbReference type="GO" id="GO:0009279">
    <property type="term" value="C:cell outer membrane"/>
    <property type="evidence" value="ECO:0007669"/>
    <property type="project" value="UniProtKB-SubCell"/>
</dbReference>
<dbReference type="Gene3D" id="1.25.40.390">
    <property type="match status" value="1"/>
</dbReference>
<accession>A0A840CLS7</accession>
<reference evidence="9 10" key="1">
    <citation type="submission" date="2020-08" db="EMBL/GenBank/DDBJ databases">
        <title>Genomic Encyclopedia of Type Strains, Phase IV (KMG-IV): sequencing the most valuable type-strain genomes for metagenomic binning, comparative biology and taxonomic classification.</title>
        <authorList>
            <person name="Goeker M."/>
        </authorList>
    </citation>
    <scope>NUCLEOTIDE SEQUENCE [LARGE SCALE GENOMIC DNA]</scope>
    <source>
        <strain evidence="9 10">DSM 104969</strain>
    </source>
</reference>
<keyword evidence="4" id="KW-0472">Membrane</keyword>
<comment type="caution">
    <text evidence="9">The sequence shown here is derived from an EMBL/GenBank/DDBJ whole genome shotgun (WGS) entry which is preliminary data.</text>
</comment>
<feature type="chain" id="PRO_5032460078" description="RagB/SusD family nutrient uptake outer membrane protein" evidence="6">
    <location>
        <begin position="23"/>
        <end position="608"/>
    </location>
</feature>
<feature type="signal peptide" evidence="6">
    <location>
        <begin position="1"/>
        <end position="22"/>
    </location>
</feature>